<comment type="similarity">
    <text evidence="4">Belongs to the choline/ethanolamine kinase family.</text>
</comment>
<feature type="coiled-coil region" evidence="6">
    <location>
        <begin position="168"/>
        <end position="195"/>
    </location>
</feature>
<proteinExistence type="evidence at transcript level"/>
<evidence type="ECO:0000256" key="5">
    <source>
        <dbReference type="ARBA" id="ARBA00038874"/>
    </source>
</evidence>
<dbReference type="SUPFAM" id="SSF56112">
    <property type="entry name" value="Protein kinase-like (PK-like)"/>
    <property type="match status" value="1"/>
</dbReference>
<evidence type="ECO:0000256" key="2">
    <source>
        <dbReference type="ARBA" id="ARBA00023264"/>
    </source>
</evidence>
<dbReference type="EMBL" id="LR784956">
    <property type="protein sequence ID" value="CAB3243896.1"/>
    <property type="molecule type" value="mRNA"/>
</dbReference>
<keyword evidence="6" id="KW-0175">Coiled coil</keyword>
<dbReference type="AlphaFoldDB" id="A0A6F9DCW2"/>
<dbReference type="GO" id="GO:0004305">
    <property type="term" value="F:ethanolamine kinase activity"/>
    <property type="evidence" value="ECO:0007669"/>
    <property type="project" value="UniProtKB-EC"/>
</dbReference>
<protein>
    <recommendedName>
        <fullName evidence="5">ethanolamine kinase</fullName>
        <ecNumber evidence="5">2.7.1.82</ecNumber>
    </recommendedName>
</protein>
<organism evidence="7">
    <name type="scientific">Phallusia mammillata</name>
    <dbReference type="NCBI Taxonomy" id="59560"/>
    <lineage>
        <taxon>Eukaryota</taxon>
        <taxon>Metazoa</taxon>
        <taxon>Chordata</taxon>
        <taxon>Tunicata</taxon>
        <taxon>Ascidiacea</taxon>
        <taxon>Phlebobranchia</taxon>
        <taxon>Ascidiidae</taxon>
        <taxon>Phallusia</taxon>
    </lineage>
</organism>
<dbReference type="InterPro" id="IPR011009">
    <property type="entry name" value="Kinase-like_dom_sf"/>
</dbReference>
<dbReference type="CDD" id="cd05157">
    <property type="entry name" value="ETNK_euk"/>
    <property type="match status" value="1"/>
</dbReference>
<keyword evidence="1" id="KW-0594">Phospholipid biosynthesis</keyword>
<dbReference type="EC" id="2.7.1.82" evidence="5"/>
<sequence>MCVLKVDITINPDNALEEAYQIIKLVRKDWKKEDIKHKIFENGITNKLYGFHKCDEKNDTILVRINGSGTERFLDRSAEVKSFELLHKHKCAPNLYCIFTNGLCYEFIHGSTITRETIRFPDIYKGIAHEMARMHAIPHPEKDLPKPSTFITMRKFLSIAFPSDNGITDAMNSEKVKLEQEITELEHHLEALQSRTVFCHNDLLVHNIIHTKETGKITFIDYEYASFTYEAFDIGNHFCEFAGVEDIDFSFYPDEVLQREWLRFYVLAKQKFKHGNCCLKEDDINEQVDQLYIQANKFSLAAHLLWGIWGLLQARFSQIDFDFAGYSKLRLNEYYKRKEEFLAL</sequence>
<keyword evidence="2" id="KW-1208">Phospholipid metabolism</keyword>
<dbReference type="Pfam" id="PF01633">
    <property type="entry name" value="Choline_kinase"/>
    <property type="match status" value="1"/>
</dbReference>
<keyword evidence="1" id="KW-0444">Lipid biosynthesis</keyword>
<evidence type="ECO:0000256" key="1">
    <source>
        <dbReference type="ARBA" id="ARBA00023209"/>
    </source>
</evidence>
<gene>
    <name evidence="7" type="primary">Etnk1</name>
</gene>
<dbReference type="Gene3D" id="3.30.200.20">
    <property type="entry name" value="Phosphorylase Kinase, domain 1"/>
    <property type="match status" value="1"/>
</dbReference>
<keyword evidence="1" id="KW-0443">Lipid metabolism</keyword>
<comment type="pathway">
    <text evidence="3">Phospholipid metabolism; phosphatidylethanolamine biosynthesis; phosphatidylethanolamine from ethanolamine: step 1/3.</text>
</comment>
<dbReference type="PANTHER" id="PTHR22603:SF66">
    <property type="entry name" value="ETHANOLAMINE KINASE"/>
    <property type="match status" value="1"/>
</dbReference>
<dbReference type="PANTHER" id="PTHR22603">
    <property type="entry name" value="CHOLINE/ETHANOALAMINE KINASE"/>
    <property type="match status" value="1"/>
</dbReference>
<dbReference type="Gene3D" id="3.90.1200.10">
    <property type="match status" value="1"/>
</dbReference>
<evidence type="ECO:0000256" key="3">
    <source>
        <dbReference type="ARBA" id="ARBA00037883"/>
    </source>
</evidence>
<dbReference type="GO" id="GO:0005737">
    <property type="term" value="C:cytoplasm"/>
    <property type="evidence" value="ECO:0007669"/>
    <property type="project" value="TreeGrafter"/>
</dbReference>
<evidence type="ECO:0000256" key="4">
    <source>
        <dbReference type="ARBA" id="ARBA00038211"/>
    </source>
</evidence>
<accession>A0A6F9DCW2</accession>
<evidence type="ECO:0000256" key="6">
    <source>
        <dbReference type="SAM" id="Coils"/>
    </source>
</evidence>
<reference evidence="7" key="1">
    <citation type="submission" date="2020-04" db="EMBL/GenBank/DDBJ databases">
        <authorList>
            <person name="Neveu A P."/>
        </authorList>
    </citation>
    <scope>NUCLEOTIDE SEQUENCE</scope>
    <source>
        <tissue evidence="7">Whole embryo</tissue>
    </source>
</reference>
<keyword evidence="7" id="KW-0808">Transferase</keyword>
<keyword evidence="7" id="KW-0418">Kinase</keyword>
<name>A0A6F9DCW2_9ASCI</name>
<dbReference type="GO" id="GO:0006646">
    <property type="term" value="P:phosphatidylethanolamine biosynthetic process"/>
    <property type="evidence" value="ECO:0007669"/>
    <property type="project" value="TreeGrafter"/>
</dbReference>
<evidence type="ECO:0000313" key="7">
    <source>
        <dbReference type="EMBL" id="CAB3243896.1"/>
    </source>
</evidence>